<feature type="domain" description="DUF3291" evidence="1">
    <location>
        <begin position="34"/>
        <end position="176"/>
    </location>
</feature>
<dbReference type="Pfam" id="PF11695">
    <property type="entry name" value="DUF3291"/>
    <property type="match status" value="1"/>
</dbReference>
<accession>A0A4R2QFM5</accession>
<gene>
    <name evidence="2" type="ORF">EV191_111148</name>
</gene>
<dbReference type="EMBL" id="SLXQ01000011">
    <property type="protein sequence ID" value="TCP47943.1"/>
    <property type="molecule type" value="Genomic_DNA"/>
</dbReference>
<dbReference type="InterPro" id="IPR011008">
    <property type="entry name" value="Dimeric_a/b-barrel"/>
</dbReference>
<reference evidence="2 3" key="1">
    <citation type="submission" date="2019-03" db="EMBL/GenBank/DDBJ databases">
        <title>Genomic Encyclopedia of Type Strains, Phase IV (KMG-IV): sequencing the most valuable type-strain genomes for metagenomic binning, comparative biology and taxonomic classification.</title>
        <authorList>
            <person name="Goeker M."/>
        </authorList>
    </citation>
    <scope>NUCLEOTIDE SEQUENCE [LARGE SCALE GENOMIC DNA]</scope>
    <source>
        <strain evidence="2 3">DSM 45765</strain>
    </source>
</reference>
<organism evidence="2 3">
    <name type="scientific">Tamaricihabitans halophyticus</name>
    <dbReference type="NCBI Taxonomy" id="1262583"/>
    <lineage>
        <taxon>Bacteria</taxon>
        <taxon>Bacillati</taxon>
        <taxon>Actinomycetota</taxon>
        <taxon>Actinomycetes</taxon>
        <taxon>Pseudonocardiales</taxon>
        <taxon>Pseudonocardiaceae</taxon>
        <taxon>Tamaricihabitans</taxon>
    </lineage>
</organism>
<evidence type="ECO:0000313" key="2">
    <source>
        <dbReference type="EMBL" id="TCP47943.1"/>
    </source>
</evidence>
<sequence length="199" mass="22073">MGPALGPSFSASQPYGSCQRAGRLGRLPHMAMQLAQVNFSRLRAPLDAPRLRDFVAALEPVNAVADTAPGFVWRLQTEDGDATAIRAFDWDAGDSAGVIVNMSTWTSVSALADFVFSGAHREVLRRRREWFEHVREATSVLWWVPEGHRPTTEEAEQRVRYLRAHGPTPYAFTFRETFPADAVAGTEMRSGSPDWLCPA</sequence>
<dbReference type="AlphaFoldDB" id="A0A4R2QFM5"/>
<name>A0A4R2QFM5_9PSEU</name>
<proteinExistence type="predicted"/>
<evidence type="ECO:0000259" key="1">
    <source>
        <dbReference type="Pfam" id="PF11695"/>
    </source>
</evidence>
<protein>
    <submittedName>
        <fullName evidence="2">Uncharacterized protein DUF3291</fullName>
    </submittedName>
</protein>
<dbReference type="InterPro" id="IPR021708">
    <property type="entry name" value="DUF3291"/>
</dbReference>
<dbReference type="Proteomes" id="UP000294911">
    <property type="component" value="Unassembled WGS sequence"/>
</dbReference>
<evidence type="ECO:0000313" key="3">
    <source>
        <dbReference type="Proteomes" id="UP000294911"/>
    </source>
</evidence>
<dbReference type="SUPFAM" id="SSF54909">
    <property type="entry name" value="Dimeric alpha+beta barrel"/>
    <property type="match status" value="1"/>
</dbReference>
<comment type="caution">
    <text evidence="2">The sequence shown here is derived from an EMBL/GenBank/DDBJ whole genome shotgun (WGS) entry which is preliminary data.</text>
</comment>
<keyword evidence="3" id="KW-1185">Reference proteome</keyword>